<keyword evidence="2" id="KW-0233">DNA recombination</keyword>
<gene>
    <name evidence="5" type="ORF">DW352_02680</name>
</gene>
<name>A0A345ZRH0_9HYPH</name>
<sequence>MPRPRPPHLQFETTRHGRRVWYVRIGKGPRIRIRADFGTAEFDAEYQAAITGNPRPRKDSPSSNSLTWLVARYRETTAWHALSMATRRQRENIFKNVLETAGDKPFAKITKATIVAGRERRASTPAQARNFLDAMRGLFRWAVEAQHVKVDPTEGVANPPRKKGDGFIPWTEEHVEAYRKKWPLGTRQRVWMEVLLASGLRRGDAVTFGRQHIKTVDLPDGRKLKLGILNTEKSRRSVPAIFPVTPEFEQILEGGPCGDLTFICTERRQPFGSKDSFGNEFSVACDQAGVPGSAHGLRKLAAIRAVHRGATTAQLRALFAWTNDSMPALYTRAADRQRLAIEAALLLSNDPATSIPAPSPQVRAGTQKAE</sequence>
<keyword evidence="6" id="KW-1185">Reference proteome</keyword>
<dbReference type="InterPro" id="IPR002104">
    <property type="entry name" value="Integrase_catalytic"/>
</dbReference>
<dbReference type="KEGG" id="ptaw:DW352_02680"/>
<proteinExistence type="predicted"/>
<dbReference type="SUPFAM" id="SSF56349">
    <property type="entry name" value="DNA breaking-rejoining enzymes"/>
    <property type="match status" value="1"/>
</dbReference>
<dbReference type="GO" id="GO:0003677">
    <property type="term" value="F:DNA binding"/>
    <property type="evidence" value="ECO:0007669"/>
    <property type="project" value="UniProtKB-KW"/>
</dbReference>
<organism evidence="5 6">
    <name type="scientific">Pseudolabrys taiwanensis</name>
    <dbReference type="NCBI Taxonomy" id="331696"/>
    <lineage>
        <taxon>Bacteria</taxon>
        <taxon>Pseudomonadati</taxon>
        <taxon>Pseudomonadota</taxon>
        <taxon>Alphaproteobacteria</taxon>
        <taxon>Hyphomicrobiales</taxon>
        <taxon>Xanthobacteraceae</taxon>
        <taxon>Pseudolabrys</taxon>
    </lineage>
</organism>
<evidence type="ECO:0000259" key="4">
    <source>
        <dbReference type="Pfam" id="PF00589"/>
    </source>
</evidence>
<accession>A0A345ZRH0</accession>
<dbReference type="InterPro" id="IPR013762">
    <property type="entry name" value="Integrase-like_cat_sf"/>
</dbReference>
<dbReference type="Proteomes" id="UP000254889">
    <property type="component" value="Chromosome"/>
</dbReference>
<keyword evidence="1" id="KW-0238">DNA-binding</keyword>
<protein>
    <submittedName>
        <fullName evidence="5">Integrase</fullName>
    </submittedName>
</protein>
<evidence type="ECO:0000256" key="2">
    <source>
        <dbReference type="ARBA" id="ARBA00023172"/>
    </source>
</evidence>
<reference evidence="5 6" key="1">
    <citation type="submission" date="2018-07" db="EMBL/GenBank/DDBJ databases">
        <authorList>
            <person name="Quirk P.G."/>
            <person name="Krulwich T.A."/>
        </authorList>
    </citation>
    <scope>NUCLEOTIDE SEQUENCE [LARGE SCALE GENOMIC DNA]</scope>
    <source>
        <strain evidence="5 6">CC-BB4</strain>
    </source>
</reference>
<feature type="domain" description="Tyr recombinase" evidence="4">
    <location>
        <begin position="182"/>
        <end position="335"/>
    </location>
</feature>
<dbReference type="AlphaFoldDB" id="A0A345ZRH0"/>
<dbReference type="Pfam" id="PF00589">
    <property type="entry name" value="Phage_integrase"/>
    <property type="match status" value="1"/>
</dbReference>
<evidence type="ECO:0000313" key="6">
    <source>
        <dbReference type="Proteomes" id="UP000254889"/>
    </source>
</evidence>
<dbReference type="GO" id="GO:0015074">
    <property type="term" value="P:DNA integration"/>
    <property type="evidence" value="ECO:0007669"/>
    <property type="project" value="InterPro"/>
</dbReference>
<feature type="region of interest" description="Disordered" evidence="3">
    <location>
        <begin position="350"/>
        <end position="370"/>
    </location>
</feature>
<dbReference type="EMBL" id="CP031417">
    <property type="protein sequence ID" value="AXK79517.1"/>
    <property type="molecule type" value="Genomic_DNA"/>
</dbReference>
<dbReference type="OrthoDB" id="7873969at2"/>
<dbReference type="Gene3D" id="1.10.150.130">
    <property type="match status" value="1"/>
</dbReference>
<evidence type="ECO:0000256" key="3">
    <source>
        <dbReference type="SAM" id="MobiDB-lite"/>
    </source>
</evidence>
<dbReference type="Gene3D" id="1.10.443.10">
    <property type="entry name" value="Intergrase catalytic core"/>
    <property type="match status" value="1"/>
</dbReference>
<dbReference type="GO" id="GO:0006310">
    <property type="term" value="P:DNA recombination"/>
    <property type="evidence" value="ECO:0007669"/>
    <property type="project" value="UniProtKB-KW"/>
</dbReference>
<dbReference type="InterPro" id="IPR011010">
    <property type="entry name" value="DNA_brk_join_enz"/>
</dbReference>
<dbReference type="InterPro" id="IPR010998">
    <property type="entry name" value="Integrase_recombinase_N"/>
</dbReference>
<evidence type="ECO:0000256" key="1">
    <source>
        <dbReference type="ARBA" id="ARBA00023125"/>
    </source>
</evidence>
<evidence type="ECO:0000313" key="5">
    <source>
        <dbReference type="EMBL" id="AXK79517.1"/>
    </source>
</evidence>